<keyword evidence="1" id="KW-0238">DNA-binding</keyword>
<keyword evidence="3" id="KW-1185">Reference proteome</keyword>
<dbReference type="PANTHER" id="PTHR33221">
    <property type="entry name" value="WINGED HELIX-TURN-HELIX TRANSCRIPTIONAL REGULATOR, RRF2 FAMILY"/>
    <property type="match status" value="1"/>
</dbReference>
<evidence type="ECO:0000256" key="1">
    <source>
        <dbReference type="ARBA" id="ARBA00023125"/>
    </source>
</evidence>
<dbReference type="SUPFAM" id="SSF46785">
    <property type="entry name" value="Winged helix' DNA-binding domain"/>
    <property type="match status" value="1"/>
</dbReference>
<dbReference type="NCBIfam" id="TIGR00738">
    <property type="entry name" value="rrf2_super"/>
    <property type="match status" value="1"/>
</dbReference>
<dbReference type="PANTHER" id="PTHR33221:SF4">
    <property type="entry name" value="HTH-TYPE TRANSCRIPTIONAL REPRESSOR NSRR"/>
    <property type="match status" value="1"/>
</dbReference>
<accession>A0A6L8WCA7</accession>
<dbReference type="InterPro" id="IPR036390">
    <property type="entry name" value="WH_DNA-bd_sf"/>
</dbReference>
<dbReference type="EMBL" id="WTUW01000009">
    <property type="protein sequence ID" value="MZR32050.1"/>
    <property type="molecule type" value="Genomic_DNA"/>
</dbReference>
<dbReference type="PROSITE" id="PS51197">
    <property type="entry name" value="HTH_RRF2_2"/>
    <property type="match status" value="1"/>
</dbReference>
<dbReference type="InterPro" id="IPR000944">
    <property type="entry name" value="Tscrpt_reg_Rrf2"/>
</dbReference>
<organism evidence="2 3">
    <name type="scientific">Sneathiella litorea</name>
    <dbReference type="NCBI Taxonomy" id="2606216"/>
    <lineage>
        <taxon>Bacteria</taxon>
        <taxon>Pseudomonadati</taxon>
        <taxon>Pseudomonadota</taxon>
        <taxon>Alphaproteobacteria</taxon>
        <taxon>Sneathiellales</taxon>
        <taxon>Sneathiellaceae</taxon>
        <taxon>Sneathiella</taxon>
    </lineage>
</organism>
<dbReference type="Gene3D" id="1.10.10.10">
    <property type="entry name" value="Winged helix-like DNA-binding domain superfamily/Winged helix DNA-binding domain"/>
    <property type="match status" value="1"/>
</dbReference>
<dbReference type="Proteomes" id="UP000476030">
    <property type="component" value="Unassembled WGS sequence"/>
</dbReference>
<comment type="caution">
    <text evidence="2">The sequence shown here is derived from an EMBL/GenBank/DDBJ whole genome shotgun (WGS) entry which is preliminary data.</text>
</comment>
<proteinExistence type="predicted"/>
<dbReference type="RefSeq" id="WP_161316627.1">
    <property type="nucleotide sequence ID" value="NZ_WTUW01000009.1"/>
</dbReference>
<evidence type="ECO:0000313" key="2">
    <source>
        <dbReference type="EMBL" id="MZR32050.1"/>
    </source>
</evidence>
<dbReference type="Pfam" id="PF02082">
    <property type="entry name" value="Rrf2"/>
    <property type="match status" value="1"/>
</dbReference>
<evidence type="ECO:0000313" key="3">
    <source>
        <dbReference type="Proteomes" id="UP000476030"/>
    </source>
</evidence>
<protein>
    <submittedName>
        <fullName evidence="2">Rrf2 family transcriptional regulator</fullName>
    </submittedName>
</protein>
<dbReference type="GO" id="GO:0003700">
    <property type="term" value="F:DNA-binding transcription factor activity"/>
    <property type="evidence" value="ECO:0007669"/>
    <property type="project" value="TreeGrafter"/>
</dbReference>
<reference evidence="2 3" key="1">
    <citation type="submission" date="2019-12" db="EMBL/GenBank/DDBJ databases">
        <title>Snethiella sp. nov. sp. isolated from sea sand.</title>
        <authorList>
            <person name="Kim J."/>
            <person name="Jeong S.E."/>
            <person name="Jung H.S."/>
            <person name="Jeon C.O."/>
        </authorList>
    </citation>
    <scope>NUCLEOTIDE SEQUENCE [LARGE SCALE GENOMIC DNA]</scope>
    <source>
        <strain evidence="2 3">DP05</strain>
    </source>
</reference>
<dbReference type="GO" id="GO:0003677">
    <property type="term" value="F:DNA binding"/>
    <property type="evidence" value="ECO:0007669"/>
    <property type="project" value="UniProtKB-KW"/>
</dbReference>
<sequence length="141" mass="15726">MRLAAFSDFGLRVMMRLADNPDTLLTTGEIAKEFNISYHHLTKVVQDLVRGGFLQTKHGAGGGICLARSPNSITLGEVVRYLEQKHALVECFRQDGGNCRLMPKCRLKSRLHKAREAFFASLDTSTIADCAYPGDHQKMSR</sequence>
<dbReference type="InterPro" id="IPR036388">
    <property type="entry name" value="WH-like_DNA-bd_sf"/>
</dbReference>
<dbReference type="AlphaFoldDB" id="A0A6L8WCA7"/>
<dbReference type="GO" id="GO:0005829">
    <property type="term" value="C:cytosol"/>
    <property type="evidence" value="ECO:0007669"/>
    <property type="project" value="TreeGrafter"/>
</dbReference>
<name>A0A6L8WCA7_9PROT</name>
<gene>
    <name evidence="2" type="ORF">GQE98_15530</name>
</gene>